<dbReference type="RefSeq" id="WP_106483238.1">
    <property type="nucleotide sequence ID" value="NZ_LT984417.1"/>
</dbReference>
<organism evidence="1 2">
    <name type="scientific">Latilactobacillus fuchuensis</name>
    <dbReference type="NCBI Taxonomy" id="164393"/>
    <lineage>
        <taxon>Bacteria</taxon>
        <taxon>Bacillati</taxon>
        <taxon>Bacillota</taxon>
        <taxon>Bacilli</taxon>
        <taxon>Lactobacillales</taxon>
        <taxon>Lactobacillaceae</taxon>
        <taxon>Latilactobacillus</taxon>
    </lineage>
</organism>
<comment type="caution">
    <text evidence="1">The sequence shown here is derived from an EMBL/GenBank/DDBJ whole genome shotgun (WGS) entry which is preliminary data.</text>
</comment>
<dbReference type="PROSITE" id="PS51197">
    <property type="entry name" value="HTH_RRF2_2"/>
    <property type="match status" value="1"/>
</dbReference>
<dbReference type="Pfam" id="PF02082">
    <property type="entry name" value="Rrf2"/>
    <property type="match status" value="1"/>
</dbReference>
<reference evidence="1" key="1">
    <citation type="submission" date="2018-01" db="EMBL/GenBank/DDBJ databases">
        <authorList>
            <person name="Chaillou S."/>
        </authorList>
    </citation>
    <scope>NUCLEOTIDE SEQUENCE [LARGE SCALE GENOMIC DNA]</scope>
    <source>
        <strain evidence="1">MFPC41A2801</strain>
    </source>
</reference>
<dbReference type="InterPro" id="IPR036388">
    <property type="entry name" value="WH-like_DNA-bd_sf"/>
</dbReference>
<dbReference type="InterPro" id="IPR036390">
    <property type="entry name" value="WH_DNA-bd_sf"/>
</dbReference>
<dbReference type="Gene3D" id="1.10.10.10">
    <property type="entry name" value="Winged helix-like DNA-binding domain superfamily/Winged helix DNA-binding domain"/>
    <property type="match status" value="1"/>
</dbReference>
<dbReference type="GO" id="GO:0003700">
    <property type="term" value="F:DNA-binding transcription factor activity"/>
    <property type="evidence" value="ECO:0007669"/>
    <property type="project" value="TreeGrafter"/>
</dbReference>
<dbReference type="InterPro" id="IPR000944">
    <property type="entry name" value="Tscrpt_reg_Rrf2"/>
</dbReference>
<dbReference type="PANTHER" id="PTHR33221:SF15">
    <property type="entry name" value="HTH-TYPE TRANSCRIPTIONAL REGULATOR YWGB-RELATED"/>
    <property type="match status" value="1"/>
</dbReference>
<name>A0A2N9DVJ9_9LACO</name>
<proteinExistence type="predicted"/>
<dbReference type="PANTHER" id="PTHR33221">
    <property type="entry name" value="WINGED HELIX-TURN-HELIX TRANSCRIPTIONAL REGULATOR, RRF2 FAMILY"/>
    <property type="match status" value="1"/>
</dbReference>
<evidence type="ECO:0000313" key="2">
    <source>
        <dbReference type="Proteomes" id="UP000238739"/>
    </source>
</evidence>
<dbReference type="AlphaFoldDB" id="A0A2N9DVJ9"/>
<dbReference type="SUPFAM" id="SSF46785">
    <property type="entry name" value="Winged helix' DNA-binding domain"/>
    <property type="match status" value="1"/>
</dbReference>
<accession>A0A2N9DVJ9</accession>
<evidence type="ECO:0000313" key="1">
    <source>
        <dbReference type="EMBL" id="SPC38519.1"/>
    </source>
</evidence>
<dbReference type="EMBL" id="OGVC01000018">
    <property type="protein sequence ID" value="SPC38519.1"/>
    <property type="molecule type" value="Genomic_DNA"/>
</dbReference>
<keyword evidence="2" id="KW-1185">Reference proteome</keyword>
<dbReference type="GO" id="GO:0005829">
    <property type="term" value="C:cytosol"/>
    <property type="evidence" value="ECO:0007669"/>
    <property type="project" value="TreeGrafter"/>
</dbReference>
<evidence type="ECO:0008006" key="3">
    <source>
        <dbReference type="Google" id="ProtNLM"/>
    </source>
</evidence>
<gene>
    <name evidence="1" type="ORF">LFUMFP_250021</name>
</gene>
<dbReference type="Proteomes" id="UP000238739">
    <property type="component" value="Unassembled WGS sequence"/>
</dbReference>
<sequence>MRYSHQLSDAVHILTYLAIYPDGDLSSQRIAGSINANPSLVRRLMALLSKAGLLNSRAGVSQPSLAQPADQITLLMIYQALEDAPPLLHVDPKTNPDCVVGGNIQETLNQVYADVQTAAEQQMAQVTLAAIMGDILERQAAKTE</sequence>
<protein>
    <recommendedName>
        <fullName evidence="3">Transcriptional regulator</fullName>
    </recommendedName>
</protein>